<protein>
    <submittedName>
        <fullName evidence="2">Uncharacterized protein</fullName>
    </submittedName>
</protein>
<evidence type="ECO:0000313" key="1">
    <source>
        <dbReference type="Proteomes" id="UP000887579"/>
    </source>
</evidence>
<organism evidence="1 2">
    <name type="scientific">Panagrolaimus sp. ES5</name>
    <dbReference type="NCBI Taxonomy" id="591445"/>
    <lineage>
        <taxon>Eukaryota</taxon>
        <taxon>Metazoa</taxon>
        <taxon>Ecdysozoa</taxon>
        <taxon>Nematoda</taxon>
        <taxon>Chromadorea</taxon>
        <taxon>Rhabditida</taxon>
        <taxon>Tylenchina</taxon>
        <taxon>Panagrolaimomorpha</taxon>
        <taxon>Panagrolaimoidea</taxon>
        <taxon>Panagrolaimidae</taxon>
        <taxon>Panagrolaimus</taxon>
    </lineage>
</organism>
<sequence length="378" mass="43567">MSEEANVEKNLGNEAYKKLDFVNAHKHYDAAIRLEPNNCIFYSNKAAVFFHERKFQKCIDECLKAIEIGRAAEVDPKLIAKAMTRIGNAYLKLRSYKDSISWFKQSLTEQYDLEIAEKLKETREKYTWNEKIYDWIKLNANPKMALKLMKCHSFFLHNEFPFLVVKSLTFYGLGGEDWRYDTLTDEAHNGSTIDSIKDLPKKFWITESFVINPEAHNFLSSLISKMAVCDVKRLSLGNQEITFNEFQIFVSSGNVESLQLCNTIISHNNGIHLTVNEILSCVPNLKTFFFGFDNGYPFVSPGFYAKIIKKINPSKMKSFALSGINSFSDFEVFLEFMNKNPRIHATLTFNNCLSVEETKILQNYVDRIIAAGITRNNY</sequence>
<evidence type="ECO:0000313" key="2">
    <source>
        <dbReference type="WBParaSite" id="ES5_v2.g25371.t1"/>
    </source>
</evidence>
<dbReference type="WBParaSite" id="ES5_v2.g25371.t1">
    <property type="protein sequence ID" value="ES5_v2.g25371.t1"/>
    <property type="gene ID" value="ES5_v2.g25371"/>
</dbReference>
<reference evidence="2" key="1">
    <citation type="submission" date="2022-11" db="UniProtKB">
        <authorList>
            <consortium name="WormBaseParasite"/>
        </authorList>
    </citation>
    <scope>IDENTIFICATION</scope>
</reference>
<accession>A0AC34G6S8</accession>
<proteinExistence type="predicted"/>
<dbReference type="Proteomes" id="UP000887579">
    <property type="component" value="Unplaced"/>
</dbReference>
<name>A0AC34G6S8_9BILA</name>